<sequence length="42" mass="4666">MDTKQKSTTRGISVNHTEVVLKRGISVNHTEITLARRGSSTR</sequence>
<organism evidence="1 2">
    <name type="scientific">Actinoplanes philippinensis</name>
    <dbReference type="NCBI Taxonomy" id="35752"/>
    <lineage>
        <taxon>Bacteria</taxon>
        <taxon>Bacillati</taxon>
        <taxon>Actinomycetota</taxon>
        <taxon>Actinomycetes</taxon>
        <taxon>Micromonosporales</taxon>
        <taxon>Micromonosporaceae</taxon>
        <taxon>Actinoplanes</taxon>
    </lineage>
</organism>
<gene>
    <name evidence="1" type="ORF">SAMN05421541_104471</name>
</gene>
<reference evidence="1 2" key="1">
    <citation type="submission" date="2016-10" db="EMBL/GenBank/DDBJ databases">
        <authorList>
            <person name="de Groot N.N."/>
        </authorList>
    </citation>
    <scope>NUCLEOTIDE SEQUENCE [LARGE SCALE GENOMIC DNA]</scope>
    <source>
        <strain evidence="1 2">DSM 43019</strain>
    </source>
</reference>
<name>A0A1I2EIC4_9ACTN</name>
<dbReference type="EMBL" id="FONV01000004">
    <property type="protein sequence ID" value="SFE92276.1"/>
    <property type="molecule type" value="Genomic_DNA"/>
</dbReference>
<evidence type="ECO:0000313" key="2">
    <source>
        <dbReference type="Proteomes" id="UP000199645"/>
    </source>
</evidence>
<protein>
    <submittedName>
        <fullName evidence="1">Uncharacterized protein</fullName>
    </submittedName>
</protein>
<dbReference type="Proteomes" id="UP000199645">
    <property type="component" value="Unassembled WGS sequence"/>
</dbReference>
<accession>A0A1I2EIC4</accession>
<proteinExistence type="predicted"/>
<dbReference type="RefSeq" id="WP_275413238.1">
    <property type="nucleotide sequence ID" value="NZ_BOMT01000028.1"/>
</dbReference>
<dbReference type="AlphaFoldDB" id="A0A1I2EIC4"/>
<dbReference type="STRING" id="35752.SAMN05421541_104471"/>
<evidence type="ECO:0000313" key="1">
    <source>
        <dbReference type="EMBL" id="SFE92276.1"/>
    </source>
</evidence>
<keyword evidence="2" id="KW-1185">Reference proteome</keyword>